<comment type="caution">
    <text evidence="2">The sequence shown here is derived from an EMBL/GenBank/DDBJ whole genome shotgun (WGS) entry which is preliminary data.</text>
</comment>
<gene>
    <name evidence="2" type="ORF">RchiOBHm_Chr7g0220461</name>
</gene>
<dbReference type="GO" id="GO:0003682">
    <property type="term" value="F:chromatin binding"/>
    <property type="evidence" value="ECO:0007669"/>
    <property type="project" value="InterPro"/>
</dbReference>
<dbReference type="PANTHER" id="PTHR46364">
    <property type="entry name" value="OS08G0421900 PROTEIN"/>
    <property type="match status" value="1"/>
</dbReference>
<dbReference type="SMART" id="SM00439">
    <property type="entry name" value="BAH"/>
    <property type="match status" value="1"/>
</dbReference>
<dbReference type="STRING" id="74649.A0A2P6PCU9"/>
<keyword evidence="3" id="KW-1185">Reference proteome</keyword>
<evidence type="ECO:0000313" key="2">
    <source>
        <dbReference type="EMBL" id="PRQ19735.1"/>
    </source>
</evidence>
<sequence>MGFSNGCSVGDYVLSKAEHGKIPHIVRIHQICIRCGDVSREVHLKVQWFYRPEDTQMKRVSFNGKNELYMTNHYDYDVPADNILDICIVHSFKSYTELPDVNENVFFTRYTYDHVPKKVEDADVDV</sequence>
<proteinExistence type="predicted"/>
<dbReference type="InterPro" id="IPR043151">
    <property type="entry name" value="BAH_sf"/>
</dbReference>
<dbReference type="Proteomes" id="UP000238479">
    <property type="component" value="Chromosome 7"/>
</dbReference>
<dbReference type="Gramene" id="PRQ19735">
    <property type="protein sequence ID" value="PRQ19735"/>
    <property type="gene ID" value="RchiOBHm_Chr7g0220461"/>
</dbReference>
<protein>
    <submittedName>
        <fullName evidence="2">Putative BAH domain-containing protein</fullName>
    </submittedName>
</protein>
<dbReference type="EMBL" id="PDCK01000045">
    <property type="protein sequence ID" value="PRQ19735.1"/>
    <property type="molecule type" value="Genomic_DNA"/>
</dbReference>
<organism evidence="2 3">
    <name type="scientific">Rosa chinensis</name>
    <name type="common">China rose</name>
    <dbReference type="NCBI Taxonomy" id="74649"/>
    <lineage>
        <taxon>Eukaryota</taxon>
        <taxon>Viridiplantae</taxon>
        <taxon>Streptophyta</taxon>
        <taxon>Embryophyta</taxon>
        <taxon>Tracheophyta</taxon>
        <taxon>Spermatophyta</taxon>
        <taxon>Magnoliopsida</taxon>
        <taxon>eudicotyledons</taxon>
        <taxon>Gunneridae</taxon>
        <taxon>Pentapetalae</taxon>
        <taxon>rosids</taxon>
        <taxon>fabids</taxon>
        <taxon>Rosales</taxon>
        <taxon>Rosaceae</taxon>
        <taxon>Rosoideae</taxon>
        <taxon>Rosoideae incertae sedis</taxon>
        <taxon>Rosa</taxon>
    </lineage>
</organism>
<feature type="domain" description="BAH" evidence="1">
    <location>
        <begin position="5"/>
        <end position="123"/>
    </location>
</feature>
<dbReference type="AlphaFoldDB" id="A0A2P6PCU9"/>
<evidence type="ECO:0000313" key="3">
    <source>
        <dbReference type="Proteomes" id="UP000238479"/>
    </source>
</evidence>
<dbReference type="PROSITE" id="PS51038">
    <property type="entry name" value="BAH"/>
    <property type="match status" value="1"/>
</dbReference>
<dbReference type="InterPro" id="IPR001025">
    <property type="entry name" value="BAH_dom"/>
</dbReference>
<name>A0A2P6PCU9_ROSCH</name>
<accession>A0A2P6PCU9</accession>
<reference evidence="2 3" key="1">
    <citation type="journal article" date="2018" name="Nat. Genet.">
        <title>The Rosa genome provides new insights in the design of modern roses.</title>
        <authorList>
            <person name="Bendahmane M."/>
        </authorList>
    </citation>
    <scope>NUCLEOTIDE SEQUENCE [LARGE SCALE GENOMIC DNA]</scope>
    <source>
        <strain evidence="3">cv. Old Blush</strain>
    </source>
</reference>
<dbReference type="CDD" id="cd04370">
    <property type="entry name" value="BAH"/>
    <property type="match status" value="1"/>
</dbReference>
<evidence type="ECO:0000259" key="1">
    <source>
        <dbReference type="PROSITE" id="PS51038"/>
    </source>
</evidence>
<dbReference type="Pfam" id="PF01426">
    <property type="entry name" value="BAH"/>
    <property type="match status" value="1"/>
</dbReference>
<dbReference type="Gene3D" id="2.30.30.490">
    <property type="match status" value="1"/>
</dbReference>